<dbReference type="STRING" id="407234.SAMN05421795_102325"/>
<dbReference type="Proteomes" id="UP000186098">
    <property type="component" value="Unassembled WGS sequence"/>
</dbReference>
<keyword evidence="2" id="KW-0812">Transmembrane</keyword>
<organism evidence="3 4">
    <name type="scientific">Phaeovulum vinaykumarii</name>
    <dbReference type="NCBI Taxonomy" id="407234"/>
    <lineage>
        <taxon>Bacteria</taxon>
        <taxon>Pseudomonadati</taxon>
        <taxon>Pseudomonadota</taxon>
        <taxon>Alphaproteobacteria</taxon>
        <taxon>Rhodobacterales</taxon>
        <taxon>Paracoccaceae</taxon>
        <taxon>Phaeovulum</taxon>
    </lineage>
</organism>
<dbReference type="InterPro" id="IPR036259">
    <property type="entry name" value="MFS_trans_sf"/>
</dbReference>
<accession>A0A1N7KYU0</accession>
<reference evidence="4" key="1">
    <citation type="submission" date="2017-01" db="EMBL/GenBank/DDBJ databases">
        <authorList>
            <person name="Varghese N."/>
            <person name="Submissions S."/>
        </authorList>
    </citation>
    <scope>NUCLEOTIDE SEQUENCE [LARGE SCALE GENOMIC DNA]</scope>
    <source>
        <strain evidence="4">DSM 18714</strain>
    </source>
</reference>
<feature type="transmembrane region" description="Helical" evidence="2">
    <location>
        <begin position="76"/>
        <end position="92"/>
    </location>
</feature>
<evidence type="ECO:0000313" key="3">
    <source>
        <dbReference type="EMBL" id="SIS66753.1"/>
    </source>
</evidence>
<feature type="region of interest" description="Disordered" evidence="1">
    <location>
        <begin position="1"/>
        <end position="22"/>
    </location>
</feature>
<feature type="transmembrane region" description="Helical" evidence="2">
    <location>
        <begin position="253"/>
        <end position="274"/>
    </location>
</feature>
<dbReference type="SUPFAM" id="SSF103473">
    <property type="entry name" value="MFS general substrate transporter"/>
    <property type="match status" value="1"/>
</dbReference>
<keyword evidence="2" id="KW-1133">Transmembrane helix</keyword>
<feature type="transmembrane region" description="Helical" evidence="2">
    <location>
        <begin position="286"/>
        <end position="303"/>
    </location>
</feature>
<evidence type="ECO:0000256" key="1">
    <source>
        <dbReference type="SAM" id="MobiDB-lite"/>
    </source>
</evidence>
<feature type="transmembrane region" description="Helical" evidence="2">
    <location>
        <begin position="186"/>
        <end position="204"/>
    </location>
</feature>
<evidence type="ECO:0000256" key="2">
    <source>
        <dbReference type="SAM" id="Phobius"/>
    </source>
</evidence>
<feature type="transmembrane region" description="Helical" evidence="2">
    <location>
        <begin position="113"/>
        <end position="134"/>
    </location>
</feature>
<keyword evidence="2" id="KW-0472">Membrane</keyword>
<feature type="transmembrane region" description="Helical" evidence="2">
    <location>
        <begin position="383"/>
        <end position="405"/>
    </location>
</feature>
<feature type="transmembrane region" description="Helical" evidence="2">
    <location>
        <begin position="315"/>
        <end position="332"/>
    </location>
</feature>
<feature type="transmembrane region" description="Helical" evidence="2">
    <location>
        <begin position="417"/>
        <end position="440"/>
    </location>
</feature>
<feature type="transmembrane region" description="Helical" evidence="2">
    <location>
        <begin position="46"/>
        <end position="64"/>
    </location>
</feature>
<feature type="transmembrane region" description="Helical" evidence="2">
    <location>
        <begin position="140"/>
        <end position="165"/>
    </location>
</feature>
<gene>
    <name evidence="3" type="ORF">SAMN05421795_102325</name>
</gene>
<name>A0A1N7KYU0_9RHOB</name>
<evidence type="ECO:0000313" key="4">
    <source>
        <dbReference type="Proteomes" id="UP000186098"/>
    </source>
</evidence>
<dbReference type="RefSeq" id="WP_235816216.1">
    <property type="nucleotide sequence ID" value="NZ_FTOM01000002.1"/>
</dbReference>
<dbReference type="EMBL" id="FTOM01000002">
    <property type="protein sequence ID" value="SIS66753.1"/>
    <property type="molecule type" value="Genomic_DNA"/>
</dbReference>
<feature type="transmembrane region" description="Helical" evidence="2">
    <location>
        <begin position="210"/>
        <end position="227"/>
    </location>
</feature>
<proteinExistence type="predicted"/>
<feature type="transmembrane region" description="Helical" evidence="2">
    <location>
        <begin position="338"/>
        <end position="363"/>
    </location>
</feature>
<dbReference type="AlphaFoldDB" id="A0A1N7KYU0"/>
<protein>
    <submittedName>
        <fullName evidence="3">Glycoside/pentoside/hexuronide:cation symporter, GPH family</fullName>
    </submittedName>
</protein>
<keyword evidence="4" id="KW-1185">Reference proteome</keyword>
<sequence>MSLAMPATAPETLAEPLPETLPDAAVDDRAEAGRTAGRTAARGAGLARWGVFAAFLAAAGLPIYMHAPKVFAESQGLTLASLGAVLFGLRLFDLFQDPALGALAARLGPRGRALGVAIAAVSMGLAMLGLFAVTPPIAPLWWFALCLATLFTGWSFLTIAFYATGVSRAETLGAKGHLRLSGWREAGGLIGLCAAAIAPTALGFTGAPYAGFAIAFCVLGLWALWGMRDEWSAAIRPPSGFGGLLRDPGAQGLLALVAVNTAPLAVSSTLFLFYVETVLAAPGWEGPLLILFFIAAAAATPLWARGARRWGARPVLLAAMALAVAAFSWALLLGPGDVAPFALICVLTGAALGADMVILPALFARRMAQVAPGGTEGFSLWSFASKATLALAAASLLPALGMAGFVPGADSQPDTAVLWLGLLYAGLPVLLKLVAAGLLLRLEIDDDKE</sequence>
<dbReference type="Pfam" id="PF13347">
    <property type="entry name" value="MFS_2"/>
    <property type="match status" value="1"/>
</dbReference>